<gene>
    <name evidence="4" type="ORF">L3V18_03550</name>
</gene>
<sequence length="647" mass="69865">MSPQQPASPRPFAAVARHPWWSAVAGLIVATIVLALLWDWNWFKGPVERIVEARTRRSFEIGGDLDVRPGRITRIHAGAVKLGNAAWSEHPTMASAARLELQVRTLPLLAGRVRIPEIRLTQPRLLLEANPDGGGNWNFPAGDDGEPVRPRGLWIDDGRLRFLDASQKTDIDLSLSSRSPTPGTVAPVEVAGKGRWKGAAFELEGRAESPLALQDEAPSYRIDLRARAGNTRAHARGELVDPLRPRDFDLQLELSGQDLDELYPLIGIALPPTPPYALDGHFSRIGDTWRYDGFNGKVGDSDLGGSASVTVSGPRPYLRADLVSKRLDFDDLAGFVGATPRLDAGHGASTGPEPEPQQPDASGRVLPDTPYRLDKLRAMDAQVRLRALRIDAPRLPLDDLDTRLELEGGVLRLKPLDFGVADGHVRADIRMDARQDTIRTRVDGSVRGIALDKLFTDAQLTENAFGKIGGHLAISGTGNSVADILGSADGDIAVGMGRGQISNLLLEYAGLDIAEALRFLLTGDRNVPIRCAFGDFGVDDGVMTSRTLAFDTTDTIIVGEGEISLREETFDLELRPRPKDRSILTLRSPLVLEGTFRDPDIHPDMGRLGVRGAIALTLASVTPPAALLATLETGGGEDHGCGGQYAE</sequence>
<dbReference type="InterPro" id="IPR052894">
    <property type="entry name" value="AsmA-related"/>
</dbReference>
<dbReference type="EMBL" id="JAKJPO010000001">
    <property type="protein sequence ID" value="MCF7220865.1"/>
    <property type="molecule type" value="Genomic_DNA"/>
</dbReference>
<dbReference type="PANTHER" id="PTHR30441">
    <property type="entry name" value="DUF748 DOMAIN-CONTAINING PROTEIN"/>
    <property type="match status" value="1"/>
</dbReference>
<evidence type="ECO:0000256" key="1">
    <source>
        <dbReference type="SAM" id="MobiDB-lite"/>
    </source>
</evidence>
<feature type="region of interest" description="Disordered" evidence="1">
    <location>
        <begin position="340"/>
        <end position="366"/>
    </location>
</feature>
<feature type="domain" description="AsmA" evidence="3">
    <location>
        <begin position="27"/>
        <end position="139"/>
    </location>
</feature>
<accession>A0ABS9HRV0</accession>
<comment type="caution">
    <text evidence="4">The sequence shown here is derived from an EMBL/GenBank/DDBJ whole genome shotgun (WGS) entry which is preliminary data.</text>
</comment>
<organism evidence="4 5">
    <name type="scientific">Marilutibacter chinensis</name>
    <dbReference type="NCBI Taxonomy" id="2912247"/>
    <lineage>
        <taxon>Bacteria</taxon>
        <taxon>Pseudomonadati</taxon>
        <taxon>Pseudomonadota</taxon>
        <taxon>Gammaproteobacteria</taxon>
        <taxon>Lysobacterales</taxon>
        <taxon>Lysobacteraceae</taxon>
        <taxon>Marilutibacter</taxon>
    </lineage>
</organism>
<name>A0ABS9HRV0_9GAMM</name>
<reference evidence="4 5" key="1">
    <citation type="submission" date="2022-01" db="EMBL/GenBank/DDBJ databases">
        <title>Lysobacter chinensis sp. nov., a bacterium isolated from cow dung compost.</title>
        <authorList>
            <person name="Liu Y."/>
        </authorList>
    </citation>
    <scope>NUCLEOTIDE SEQUENCE [LARGE SCALE GENOMIC DNA]</scope>
    <source>
        <strain evidence="4 5">TLK-CK17</strain>
    </source>
</reference>
<dbReference type="Proteomes" id="UP001430796">
    <property type="component" value="Unassembled WGS sequence"/>
</dbReference>
<dbReference type="RefSeq" id="WP_237053207.1">
    <property type="nucleotide sequence ID" value="NZ_JAKJPO010000001.1"/>
</dbReference>
<feature type="domain" description="AsmA" evidence="3">
    <location>
        <begin position="192"/>
        <end position="547"/>
    </location>
</feature>
<evidence type="ECO:0000313" key="5">
    <source>
        <dbReference type="Proteomes" id="UP001430796"/>
    </source>
</evidence>
<keyword evidence="2" id="KW-0472">Membrane</keyword>
<dbReference type="Pfam" id="PF05170">
    <property type="entry name" value="AsmA"/>
    <property type="match status" value="2"/>
</dbReference>
<reference evidence="5" key="2">
    <citation type="submission" date="2022-01" db="EMBL/GenBank/DDBJ databases">
        <title>Lysobacter chinensis sp. nov., a bacterium isolated from cow dung compost.</title>
        <authorList>
            <person name="Zhou L.Y."/>
        </authorList>
    </citation>
    <scope>NUCLEOTIDE SEQUENCE [LARGE SCALE GENOMIC DNA]</scope>
    <source>
        <strain evidence="5">TLK-CK17</strain>
    </source>
</reference>
<dbReference type="PANTHER" id="PTHR30441:SF9">
    <property type="entry name" value="ASMA FAMILY PROTEIN YHJG"/>
    <property type="match status" value="1"/>
</dbReference>
<dbReference type="InterPro" id="IPR007844">
    <property type="entry name" value="AsmA"/>
</dbReference>
<evidence type="ECO:0000259" key="3">
    <source>
        <dbReference type="Pfam" id="PF05170"/>
    </source>
</evidence>
<keyword evidence="5" id="KW-1185">Reference proteome</keyword>
<evidence type="ECO:0000313" key="4">
    <source>
        <dbReference type="EMBL" id="MCF7220865.1"/>
    </source>
</evidence>
<protein>
    <submittedName>
        <fullName evidence="4">AsmA family protein</fullName>
    </submittedName>
</protein>
<keyword evidence="2" id="KW-0812">Transmembrane</keyword>
<proteinExistence type="predicted"/>
<feature type="transmembrane region" description="Helical" evidence="2">
    <location>
        <begin position="20"/>
        <end position="40"/>
    </location>
</feature>
<reference evidence="4 5" key="3">
    <citation type="submission" date="2022-01" db="EMBL/GenBank/DDBJ databases">
        <authorList>
            <person name="Zhou L.Y."/>
        </authorList>
    </citation>
    <scope>NUCLEOTIDE SEQUENCE [LARGE SCALE GENOMIC DNA]</scope>
    <source>
        <strain evidence="4 5">TLK-CK17</strain>
    </source>
</reference>
<keyword evidence="2" id="KW-1133">Transmembrane helix</keyword>
<evidence type="ECO:0000256" key="2">
    <source>
        <dbReference type="SAM" id="Phobius"/>
    </source>
</evidence>